<accession>A0A1H1P164</accession>
<keyword evidence="2" id="KW-1185">Reference proteome</keyword>
<proteinExistence type="predicted"/>
<dbReference type="STRING" id="797277.SAMN05216198_1065"/>
<dbReference type="AlphaFoldDB" id="A0A1H1P164"/>
<reference evidence="2" key="1">
    <citation type="submission" date="2016-10" db="EMBL/GenBank/DDBJ databases">
        <authorList>
            <person name="Varghese N."/>
            <person name="Submissions S."/>
        </authorList>
    </citation>
    <scope>NUCLEOTIDE SEQUENCE [LARGE SCALE GENOMIC DNA]</scope>
    <source>
        <strain evidence="2">2SM5</strain>
    </source>
</reference>
<evidence type="ECO:0000313" key="1">
    <source>
        <dbReference type="EMBL" id="SDS05006.1"/>
    </source>
</evidence>
<evidence type="ECO:0000313" key="2">
    <source>
        <dbReference type="Proteomes" id="UP000243426"/>
    </source>
</evidence>
<dbReference type="Proteomes" id="UP000243426">
    <property type="component" value="Chromosome I"/>
</dbReference>
<name>A0A1H1P164_9GAMM</name>
<gene>
    <name evidence="1" type="ORF">SAMN05216198_1065</name>
</gene>
<organism evidence="1 2">
    <name type="scientific">Halopseudomonas litoralis</name>
    <dbReference type="NCBI Taxonomy" id="797277"/>
    <lineage>
        <taxon>Bacteria</taxon>
        <taxon>Pseudomonadati</taxon>
        <taxon>Pseudomonadota</taxon>
        <taxon>Gammaproteobacteria</taxon>
        <taxon>Pseudomonadales</taxon>
        <taxon>Pseudomonadaceae</taxon>
        <taxon>Halopseudomonas</taxon>
    </lineage>
</organism>
<dbReference type="EMBL" id="LT629748">
    <property type="protein sequence ID" value="SDS05006.1"/>
    <property type="molecule type" value="Genomic_DNA"/>
</dbReference>
<dbReference type="InterPro" id="IPR008554">
    <property type="entry name" value="Glutaredoxin-like"/>
</dbReference>
<dbReference type="OrthoDB" id="8537427at2"/>
<dbReference type="SUPFAM" id="SSF52833">
    <property type="entry name" value="Thioredoxin-like"/>
    <property type="match status" value="1"/>
</dbReference>
<dbReference type="InterPro" id="IPR036249">
    <property type="entry name" value="Thioredoxin-like_sf"/>
</dbReference>
<dbReference type="Pfam" id="PF05768">
    <property type="entry name" value="Glrx-like"/>
    <property type="match status" value="1"/>
</dbReference>
<protein>
    <submittedName>
        <fullName evidence="1">Glutaredoxin-like domain</fullName>
    </submittedName>
</protein>
<dbReference type="RefSeq" id="WP_090272372.1">
    <property type="nucleotide sequence ID" value="NZ_LT629748.1"/>
</dbReference>
<sequence length="87" mass="9740">MTASLTLTLFGTTACHLCEECLHLTRPLEGNGVVVRQVDIVDSPELLERYQLRIPVLRRDDTGAELDWPFDLGQLLDWLADATGEES</sequence>
<dbReference type="Gene3D" id="3.40.30.10">
    <property type="entry name" value="Glutaredoxin"/>
    <property type="match status" value="1"/>
</dbReference>